<protein>
    <submittedName>
        <fullName evidence="2">Uncharacterized protein</fullName>
    </submittedName>
</protein>
<evidence type="ECO:0000313" key="2">
    <source>
        <dbReference type="EMBL" id="TCD68484.1"/>
    </source>
</evidence>
<keyword evidence="3" id="KW-1185">Reference proteome</keyword>
<dbReference type="EMBL" id="RWJN01000065">
    <property type="protein sequence ID" value="TCD68484.1"/>
    <property type="molecule type" value="Genomic_DNA"/>
</dbReference>
<feature type="region of interest" description="Disordered" evidence="1">
    <location>
        <begin position="1"/>
        <end position="140"/>
    </location>
</feature>
<dbReference type="AlphaFoldDB" id="A0A4R0RZ21"/>
<name>A0A4R0RZ21_9APHY</name>
<feature type="compositionally biased region" description="Basic and acidic residues" evidence="1">
    <location>
        <begin position="126"/>
        <end position="140"/>
    </location>
</feature>
<gene>
    <name evidence="2" type="ORF">EIP91_010659</name>
</gene>
<dbReference type="OrthoDB" id="124582at2759"/>
<evidence type="ECO:0000313" key="3">
    <source>
        <dbReference type="Proteomes" id="UP000292702"/>
    </source>
</evidence>
<evidence type="ECO:0000256" key="1">
    <source>
        <dbReference type="SAM" id="MobiDB-lite"/>
    </source>
</evidence>
<reference evidence="2 3" key="1">
    <citation type="submission" date="2018-11" db="EMBL/GenBank/DDBJ databases">
        <title>Genome assembly of Steccherinum ochraceum LE-BIN_3174, the white-rot fungus of the Steccherinaceae family (The Residual Polyporoid clade, Polyporales, Basidiomycota).</title>
        <authorList>
            <person name="Fedorova T.V."/>
            <person name="Glazunova O.A."/>
            <person name="Landesman E.O."/>
            <person name="Moiseenko K.V."/>
            <person name="Psurtseva N.V."/>
            <person name="Savinova O.S."/>
            <person name="Shakhova N.V."/>
            <person name="Tyazhelova T.V."/>
            <person name="Vasina D.V."/>
        </authorList>
    </citation>
    <scope>NUCLEOTIDE SEQUENCE [LARGE SCALE GENOMIC DNA]</scope>
    <source>
        <strain evidence="2 3">LE-BIN_3174</strain>
    </source>
</reference>
<feature type="compositionally biased region" description="Polar residues" evidence="1">
    <location>
        <begin position="1"/>
        <end position="30"/>
    </location>
</feature>
<dbReference type="Proteomes" id="UP000292702">
    <property type="component" value="Unassembled WGS sequence"/>
</dbReference>
<sequence length="1273" mass="141651">MSTSQADKSSVSQHPQNVAETDQARSIASNNHEDRIAPGLNPVPQHNPFHFDVSQDTGREVQHEGKKDPGGIAEDESEDEDQDEGQDEGQDEDEDEEGSEEDESEDEDTEDGDGDSDESSDPGAEDMGRPLELKKGSRSSKRVDVRRTLKHCLAQDFSHIATFSFFRTYTDAPNPILKLEGFDFVALPLNSREGQALRNFACTATGRSEPPHPTVWCLDVTRHSIQSEEARWTTFMAKVVQDACNSMGVKYSPQIHRFRLSEVHIFDPGSSICSQKTAPASDGAFASLMIILPSASNGGNLGLSHSGTVVQYDCDASSISTTTAVSWLSGVTCNFGPISGGYQLALMYKLTHIDVAAAPKPALSDNTAMLERLRHALRYWAERGEGRTPEKILYRLKESYDNDKLSCRALKGDDANKFRVLEGLTKALGLHLGFANVECHLSGQASEDYRQEERDRFYEWDERRDERDMKSMKYGKYVELSSDFEEEFEPNEDVEFGDEIDERKTTVKKFVDMHGRLISNTMDPHDRSEAIPGDLTRGIEDDTEYDKQEYEGFHDNHDGGLERWYTRTVLVIWPGRNDIWIRYGTHNLEGVFRAVEAIRSPTPSKEERQLVGHVLWAVEEGYAKPSPTAQSVCHAACSWTQPDLWIRSVWTCSRSSTGVSLLTMEQVQTAITVFTFAIVQPSLDRMLLDEPSDTARVHFLRKLDKWFSATTSTGFVMDDVRAWFVTSIEEVTKTVHAPKPGDQNLLISLAVMSEDVTVLTRIILPQIKDKVDSEFIRQLATQVFAEAKFPDVDTKKKVIIELMTHAMTNARFTAPTDTSTSNSPYDTNSARHIAEAYSQTCFAICNDLFGSVLEKLCDTTTMTSAQKASHTEHTLLPFLKFLSEHVRRNPSTPHMSIIIAFAEDVFRRVVDDFKEKPTSLRSGYLHSVFDTAALFEGCMSALASSFLPQIANLSLSPDGYLAVMEILQLKEEKITLSSTYASSDIQETIKLSVKKYASIVSLAHYSFAVKAFQTSLKYGSPDACRTILQRLFAPSLLTSDHVGNVLAPLIPTIRSLSQDPALAEDVTFALQAIMLVWVDKVLGPKPKHDITKFLSDMAGWQPAQTCCRQCTDLKECLVESPEKTATLHSIGASRISHLEVRLKKYAQGIATWSVIKKPSPQSLKITKLDGFLTSLKWYLKQRQGLEMMKSLSKDEAGVKDILGVHFERIARLLAAIPPAVPASAQLHSPASAARPSTSLSMPLAVVGTSSRQASPLPPAKRQKTHGRDVIDLT</sequence>
<proteinExistence type="predicted"/>
<accession>A0A4R0RZ21</accession>
<feature type="compositionally biased region" description="Acidic residues" evidence="1">
    <location>
        <begin position="73"/>
        <end position="124"/>
    </location>
</feature>
<comment type="caution">
    <text evidence="2">The sequence shown here is derived from an EMBL/GenBank/DDBJ whole genome shotgun (WGS) entry which is preliminary data.</text>
</comment>
<feature type="compositionally biased region" description="Basic and acidic residues" evidence="1">
    <location>
        <begin position="57"/>
        <end position="69"/>
    </location>
</feature>
<feature type="region of interest" description="Disordered" evidence="1">
    <location>
        <begin position="1247"/>
        <end position="1273"/>
    </location>
</feature>
<organism evidence="2 3">
    <name type="scientific">Steccherinum ochraceum</name>
    <dbReference type="NCBI Taxonomy" id="92696"/>
    <lineage>
        <taxon>Eukaryota</taxon>
        <taxon>Fungi</taxon>
        <taxon>Dikarya</taxon>
        <taxon>Basidiomycota</taxon>
        <taxon>Agaricomycotina</taxon>
        <taxon>Agaricomycetes</taxon>
        <taxon>Polyporales</taxon>
        <taxon>Steccherinaceae</taxon>
        <taxon>Steccherinum</taxon>
    </lineage>
</organism>